<keyword evidence="1" id="KW-1133">Transmembrane helix</keyword>
<gene>
    <name evidence="2" type="ORF">SAMN05444714_1099</name>
</gene>
<feature type="transmembrane region" description="Helical" evidence="1">
    <location>
        <begin position="121"/>
        <end position="138"/>
    </location>
</feature>
<dbReference type="RefSeq" id="WP_090204933.1">
    <property type="nucleotide sequence ID" value="NZ_FOZM01000001.1"/>
</dbReference>
<accession>A0A1I6M0R5</accession>
<keyword evidence="3" id="KW-1185">Reference proteome</keyword>
<dbReference type="OrthoDB" id="7650792at2"/>
<organism evidence="2 3">
    <name type="scientific">Yoonia litorea</name>
    <dbReference type="NCBI Taxonomy" id="1123755"/>
    <lineage>
        <taxon>Bacteria</taxon>
        <taxon>Pseudomonadati</taxon>
        <taxon>Pseudomonadota</taxon>
        <taxon>Alphaproteobacteria</taxon>
        <taxon>Rhodobacterales</taxon>
        <taxon>Paracoccaceae</taxon>
        <taxon>Yoonia</taxon>
    </lineage>
</organism>
<name>A0A1I6M0R5_9RHOB</name>
<evidence type="ECO:0000313" key="3">
    <source>
        <dbReference type="Proteomes" id="UP000198926"/>
    </source>
</evidence>
<protein>
    <submittedName>
        <fullName evidence="2">Uncharacterized protein</fullName>
    </submittedName>
</protein>
<dbReference type="Proteomes" id="UP000198926">
    <property type="component" value="Unassembled WGS sequence"/>
</dbReference>
<keyword evidence="1" id="KW-0812">Transmembrane</keyword>
<evidence type="ECO:0000313" key="2">
    <source>
        <dbReference type="EMBL" id="SFS09218.1"/>
    </source>
</evidence>
<dbReference type="AlphaFoldDB" id="A0A1I6M0R5"/>
<evidence type="ECO:0000256" key="1">
    <source>
        <dbReference type="SAM" id="Phobius"/>
    </source>
</evidence>
<keyword evidence="1" id="KW-0472">Membrane</keyword>
<feature type="transmembrane region" description="Helical" evidence="1">
    <location>
        <begin position="88"/>
        <end position="109"/>
    </location>
</feature>
<dbReference type="EMBL" id="FOZM01000001">
    <property type="protein sequence ID" value="SFS09218.1"/>
    <property type="molecule type" value="Genomic_DNA"/>
</dbReference>
<proteinExistence type="predicted"/>
<reference evidence="2 3" key="1">
    <citation type="submission" date="2016-10" db="EMBL/GenBank/DDBJ databases">
        <authorList>
            <person name="de Groot N.N."/>
        </authorList>
    </citation>
    <scope>NUCLEOTIDE SEQUENCE [LARGE SCALE GENOMIC DNA]</scope>
    <source>
        <strain evidence="2 3">DSM 29433</strain>
    </source>
</reference>
<feature type="transmembrane region" description="Helical" evidence="1">
    <location>
        <begin position="55"/>
        <end position="76"/>
    </location>
</feature>
<sequence length="172" mass="19544">MAHRKQDINDFNARVKRINSPRNKSYFDPDLGMHVPKRVPRDKIKKAKVREESSFLALFIVSAVLGAFGYFAAQVIRVRYIPEVDTAMMALTVDLLVALWVVAMVTALTNKRSLFDRLSQAVGIYAMVVAGHNLIWRWPEQMAMIYTPEHVQYVMATTTEMSVIVGASTYTF</sequence>
<dbReference type="STRING" id="1123755.SAMN05444714_1099"/>